<keyword evidence="2" id="KW-0378">Hydrolase</keyword>
<dbReference type="EMBL" id="VWSH01000001">
    <property type="protein sequence ID" value="KAA5537291.1"/>
    <property type="molecule type" value="Genomic_DNA"/>
</dbReference>
<dbReference type="GO" id="GO:0016787">
    <property type="term" value="F:hydrolase activity"/>
    <property type="evidence" value="ECO:0007669"/>
    <property type="project" value="UniProtKB-KW"/>
</dbReference>
<dbReference type="Gene3D" id="3.40.50.1820">
    <property type="entry name" value="alpha/beta hydrolase"/>
    <property type="match status" value="1"/>
</dbReference>
<dbReference type="InterPro" id="IPR000073">
    <property type="entry name" value="AB_hydrolase_1"/>
</dbReference>
<proteinExistence type="predicted"/>
<dbReference type="PRINTS" id="PR00111">
    <property type="entry name" value="ABHYDROLASE"/>
</dbReference>
<accession>A0A5M6CPV0</accession>
<gene>
    <name evidence="2" type="ORF">F0919_06360</name>
</gene>
<organism evidence="2 3">
    <name type="scientific">Taibaiella lutea</name>
    <dbReference type="NCBI Taxonomy" id="2608001"/>
    <lineage>
        <taxon>Bacteria</taxon>
        <taxon>Pseudomonadati</taxon>
        <taxon>Bacteroidota</taxon>
        <taxon>Chitinophagia</taxon>
        <taxon>Chitinophagales</taxon>
        <taxon>Chitinophagaceae</taxon>
        <taxon>Taibaiella</taxon>
    </lineage>
</organism>
<protein>
    <submittedName>
        <fullName evidence="2">Alpha/beta hydrolase</fullName>
    </submittedName>
</protein>
<dbReference type="RefSeq" id="WP_150031866.1">
    <property type="nucleotide sequence ID" value="NZ_VWSH01000001.1"/>
</dbReference>
<dbReference type="InterPro" id="IPR000639">
    <property type="entry name" value="Epox_hydrolase-like"/>
</dbReference>
<dbReference type="Pfam" id="PF00561">
    <property type="entry name" value="Abhydrolase_1"/>
    <property type="match status" value="1"/>
</dbReference>
<reference evidence="2 3" key="1">
    <citation type="submission" date="2019-09" db="EMBL/GenBank/DDBJ databases">
        <title>Genome sequence and assembly of Taibaiella sp.</title>
        <authorList>
            <person name="Chhetri G."/>
        </authorList>
    </citation>
    <scope>NUCLEOTIDE SEQUENCE [LARGE SCALE GENOMIC DNA]</scope>
    <source>
        <strain evidence="2 3">KVB11</strain>
    </source>
</reference>
<evidence type="ECO:0000313" key="3">
    <source>
        <dbReference type="Proteomes" id="UP000323632"/>
    </source>
</evidence>
<dbReference type="InterPro" id="IPR050266">
    <property type="entry name" value="AB_hydrolase_sf"/>
</dbReference>
<dbReference type="PRINTS" id="PR00412">
    <property type="entry name" value="EPOXHYDRLASE"/>
</dbReference>
<dbReference type="Proteomes" id="UP000323632">
    <property type="component" value="Unassembled WGS sequence"/>
</dbReference>
<dbReference type="AlphaFoldDB" id="A0A5M6CPV0"/>
<feature type="domain" description="AB hydrolase-1" evidence="1">
    <location>
        <begin position="11"/>
        <end position="240"/>
    </location>
</feature>
<dbReference type="PANTHER" id="PTHR43798">
    <property type="entry name" value="MONOACYLGLYCEROL LIPASE"/>
    <property type="match status" value="1"/>
</dbReference>
<evidence type="ECO:0000313" key="2">
    <source>
        <dbReference type="EMBL" id="KAA5537291.1"/>
    </source>
</evidence>
<dbReference type="InterPro" id="IPR029058">
    <property type="entry name" value="AB_hydrolase_fold"/>
</dbReference>
<name>A0A5M6CPV0_9BACT</name>
<dbReference type="SUPFAM" id="SSF53474">
    <property type="entry name" value="alpha/beta-Hydrolases"/>
    <property type="match status" value="1"/>
</dbReference>
<evidence type="ECO:0000259" key="1">
    <source>
        <dbReference type="Pfam" id="PF00561"/>
    </source>
</evidence>
<keyword evidence="3" id="KW-1185">Reference proteome</keyword>
<sequence>MIHYSIQGQGNPLVLIHGFPNDSTAWNPILPELTKRFRVFLPDLPGAGKSMSLNRPLTMELMALEIKAMLDKEGVEKAVLAGHSMGGYTTMECANIFPERIQGISLIHSLASADNDEKKELRRKSIALMQKGEAEKRMFLKGMAQNLFDGGFAEQHSEALEAVVSNGMRLSTAQLSDFYTAIMFRTDRTALLEKLDFPVQWIIGNHDNATPMKDAMEQCHQAKTNSVSIYKPCGHMSFVEMPQRLTSDLIAFMELCY</sequence>
<comment type="caution">
    <text evidence="2">The sequence shown here is derived from an EMBL/GenBank/DDBJ whole genome shotgun (WGS) entry which is preliminary data.</text>
</comment>